<accession>A0A382BJH7</accession>
<dbReference type="AlphaFoldDB" id="A0A382BJH7"/>
<reference evidence="1" key="1">
    <citation type="submission" date="2018-05" db="EMBL/GenBank/DDBJ databases">
        <authorList>
            <person name="Lanie J.A."/>
            <person name="Ng W.-L."/>
            <person name="Kazmierczak K.M."/>
            <person name="Andrzejewski T.M."/>
            <person name="Davidsen T.M."/>
            <person name="Wayne K.J."/>
            <person name="Tettelin H."/>
            <person name="Glass J.I."/>
            <person name="Rusch D."/>
            <person name="Podicherti R."/>
            <person name="Tsui H.-C.T."/>
            <person name="Winkler M.E."/>
        </authorList>
    </citation>
    <scope>NUCLEOTIDE SEQUENCE</scope>
</reference>
<sequence>MADAATISIQATLLPDEIATTLSGSMTVTPDDANDKWYYKLTSVTTTSADLIAGYFLDYTAVDQDTAPTAVATADKVKFLFVQNVSSTDGVMLSIDAGTAAYGLADGIFVGPSQTWFGRLPNVTVADLHAISSDIGDAGDASANVIVAALLDDVA</sequence>
<evidence type="ECO:0000313" key="1">
    <source>
        <dbReference type="EMBL" id="SVB13432.1"/>
    </source>
</evidence>
<organism evidence="1">
    <name type="scientific">marine metagenome</name>
    <dbReference type="NCBI Taxonomy" id="408172"/>
    <lineage>
        <taxon>unclassified sequences</taxon>
        <taxon>metagenomes</taxon>
        <taxon>ecological metagenomes</taxon>
    </lineage>
</organism>
<protein>
    <submittedName>
        <fullName evidence="1">Uncharacterized protein</fullName>
    </submittedName>
</protein>
<name>A0A382BJH7_9ZZZZ</name>
<gene>
    <name evidence="1" type="ORF">METZ01_LOCUS166286</name>
</gene>
<proteinExistence type="predicted"/>
<dbReference type="EMBL" id="UINC01029906">
    <property type="protein sequence ID" value="SVB13432.1"/>
    <property type="molecule type" value="Genomic_DNA"/>
</dbReference>